<proteinExistence type="inferred from homology"/>
<reference evidence="6 7" key="1">
    <citation type="submission" date="2018-07" db="EMBL/GenBank/DDBJ databases">
        <title>Lactobacillus curvatus genome sequence.</title>
        <authorList>
            <person name="Prechtl R."/>
        </authorList>
    </citation>
    <scope>NUCLEOTIDE SEQUENCE [LARGE SCALE GENOMIC DNA]</scope>
    <source>
        <strain evidence="6 7">TMW 1.1928</strain>
    </source>
</reference>
<name>A0A385AGI3_LATCU</name>
<dbReference type="RefSeq" id="WP_035186210.1">
    <property type="nucleotide sequence ID" value="NZ_CBCPIN010000027.1"/>
</dbReference>
<dbReference type="Gene3D" id="3.40.50.300">
    <property type="entry name" value="P-loop containing nucleotide triphosphate hydrolases"/>
    <property type="match status" value="1"/>
</dbReference>
<dbReference type="InterPro" id="IPR027417">
    <property type="entry name" value="P-loop_NTPase"/>
</dbReference>
<accession>A0A385AGI3</accession>
<dbReference type="EMBL" id="CP031003">
    <property type="protein sequence ID" value="AXN36724.1"/>
    <property type="molecule type" value="Genomic_DNA"/>
</dbReference>
<protein>
    <submittedName>
        <fullName evidence="6">Guanylate kinase</fullName>
    </submittedName>
</protein>
<sequence length="186" mass="20920">MVTKQLLVITGATGSGKTTVSHYLKEAFQIPQVVTHTTRPRRHNEVDGVDYYFETPDTLAQKHLVESVNYSGYQYGSSHEALDLAWQKAPLISLVVDTKGAQTYLETFPEEASVLFLTVSETDALITRLEKRKDSPEAIQKRIQSAEFKRDLMLPSHLNQRATVLVNDDWETTKQALATLIATLKN</sequence>
<dbReference type="SMART" id="SM00072">
    <property type="entry name" value="GuKc"/>
    <property type="match status" value="1"/>
</dbReference>
<gene>
    <name evidence="6" type="ORF">DT351_10485</name>
</gene>
<evidence type="ECO:0000313" key="7">
    <source>
        <dbReference type="Proteomes" id="UP000257607"/>
    </source>
</evidence>
<dbReference type="Proteomes" id="UP000257607">
    <property type="component" value="Chromosome"/>
</dbReference>
<evidence type="ECO:0000256" key="5">
    <source>
        <dbReference type="ARBA" id="ARBA00048594"/>
    </source>
</evidence>
<dbReference type="AlphaFoldDB" id="A0A385AGI3"/>
<keyword evidence="3" id="KW-0808">Transferase</keyword>
<evidence type="ECO:0000256" key="3">
    <source>
        <dbReference type="ARBA" id="ARBA00022679"/>
    </source>
</evidence>
<evidence type="ECO:0000313" key="6">
    <source>
        <dbReference type="EMBL" id="AXN36724.1"/>
    </source>
</evidence>
<dbReference type="GO" id="GO:0004385">
    <property type="term" value="F:GMP kinase activity"/>
    <property type="evidence" value="ECO:0007669"/>
    <property type="project" value="UniProtKB-EC"/>
</dbReference>
<dbReference type="PANTHER" id="PTHR23117">
    <property type="entry name" value="GUANYLATE KINASE-RELATED"/>
    <property type="match status" value="1"/>
</dbReference>
<evidence type="ECO:0000256" key="4">
    <source>
        <dbReference type="ARBA" id="ARBA00022777"/>
    </source>
</evidence>
<dbReference type="PROSITE" id="PS50052">
    <property type="entry name" value="GUANYLATE_KINASE_2"/>
    <property type="match status" value="1"/>
</dbReference>
<comment type="catalytic activity">
    <reaction evidence="5">
        <text>GMP + ATP = GDP + ADP</text>
        <dbReference type="Rhea" id="RHEA:20780"/>
        <dbReference type="ChEBI" id="CHEBI:30616"/>
        <dbReference type="ChEBI" id="CHEBI:58115"/>
        <dbReference type="ChEBI" id="CHEBI:58189"/>
        <dbReference type="ChEBI" id="CHEBI:456216"/>
        <dbReference type="EC" id="2.7.4.8"/>
    </reaction>
</comment>
<comment type="function">
    <text evidence="1">Essential for recycling GMP and indirectly, cGMP.</text>
</comment>
<dbReference type="SUPFAM" id="SSF52540">
    <property type="entry name" value="P-loop containing nucleoside triphosphate hydrolases"/>
    <property type="match status" value="1"/>
</dbReference>
<dbReference type="PANTHER" id="PTHR23117:SF13">
    <property type="entry name" value="GUANYLATE KINASE"/>
    <property type="match status" value="1"/>
</dbReference>
<dbReference type="GO" id="GO:0005829">
    <property type="term" value="C:cytosol"/>
    <property type="evidence" value="ECO:0007669"/>
    <property type="project" value="TreeGrafter"/>
</dbReference>
<dbReference type="InterPro" id="IPR008145">
    <property type="entry name" value="GK/Ca_channel_bsu"/>
</dbReference>
<comment type="similarity">
    <text evidence="2">Belongs to the guanylate kinase family.</text>
</comment>
<organism evidence="6 7">
    <name type="scientific">Latilactobacillus curvatus</name>
    <name type="common">Lactobacillus curvatus</name>
    <dbReference type="NCBI Taxonomy" id="28038"/>
    <lineage>
        <taxon>Bacteria</taxon>
        <taxon>Bacillati</taxon>
        <taxon>Bacillota</taxon>
        <taxon>Bacilli</taxon>
        <taxon>Lactobacillales</taxon>
        <taxon>Lactobacillaceae</taxon>
        <taxon>Latilactobacillus</taxon>
    </lineage>
</organism>
<evidence type="ECO:0000256" key="1">
    <source>
        <dbReference type="ARBA" id="ARBA00003531"/>
    </source>
</evidence>
<dbReference type="Pfam" id="PF00625">
    <property type="entry name" value="Guanylate_kin"/>
    <property type="match status" value="1"/>
</dbReference>
<keyword evidence="4 6" id="KW-0418">Kinase</keyword>
<dbReference type="InterPro" id="IPR008144">
    <property type="entry name" value="Guanylate_kin-like_dom"/>
</dbReference>
<evidence type="ECO:0000256" key="2">
    <source>
        <dbReference type="ARBA" id="ARBA00005790"/>
    </source>
</evidence>